<name>A0A1S2ZLV9_ERIEU</name>
<proteinExistence type="predicted"/>
<evidence type="ECO:0000256" key="1">
    <source>
        <dbReference type="SAM" id="MobiDB-lite"/>
    </source>
</evidence>
<dbReference type="AlphaFoldDB" id="A0A1S2ZLV9"/>
<dbReference type="OrthoDB" id="45963at2759"/>
<dbReference type="STRING" id="9365.ENSEEUP00000013974"/>
<dbReference type="PANTHER" id="PTHR31206">
    <property type="entry name" value="LP10445P"/>
    <property type="match status" value="1"/>
</dbReference>
<gene>
    <name evidence="3" type="primary">FAM177B</name>
</gene>
<dbReference type="InParanoid" id="A0A1S2ZLV9"/>
<feature type="compositionally biased region" description="Acidic residues" evidence="1">
    <location>
        <begin position="30"/>
        <end position="44"/>
    </location>
</feature>
<dbReference type="PANTHER" id="PTHR31206:SF9">
    <property type="entry name" value="PROTEIN FAM177B"/>
    <property type="match status" value="1"/>
</dbReference>
<organism evidence="2 3">
    <name type="scientific">Erinaceus europaeus</name>
    <name type="common">Western European hedgehog</name>
    <dbReference type="NCBI Taxonomy" id="9365"/>
    <lineage>
        <taxon>Eukaryota</taxon>
        <taxon>Metazoa</taxon>
        <taxon>Chordata</taxon>
        <taxon>Craniata</taxon>
        <taxon>Vertebrata</taxon>
        <taxon>Euteleostomi</taxon>
        <taxon>Mammalia</taxon>
        <taxon>Eutheria</taxon>
        <taxon>Laurasiatheria</taxon>
        <taxon>Eulipotyphla</taxon>
        <taxon>Erinaceidae</taxon>
        <taxon>Erinaceinae</taxon>
        <taxon>Erinaceus</taxon>
    </lineage>
</organism>
<protein>
    <submittedName>
        <fullName evidence="3">Protein FAM177B</fullName>
    </submittedName>
</protein>
<dbReference type="Proteomes" id="UP001652624">
    <property type="component" value="Chromosome 19"/>
</dbReference>
<sequence>MEKDISQQQEECGSSRTTPKKIIHFANGDTLEEQYSTEEEEEEEQRNPALDPCQLSWGSYLWFWAGQLASSSVSACESLGERFAFFFGLDQPKYQYVVNEYYRSQNKKIDGNGPKVQPSRVPNEKSHLEPGGPEYGARTQGSAASVPEQNSKVDSSL</sequence>
<reference evidence="3" key="1">
    <citation type="submission" date="2025-08" db="UniProtKB">
        <authorList>
            <consortium name="RefSeq"/>
        </authorList>
    </citation>
    <scope>IDENTIFICATION</scope>
</reference>
<dbReference type="eggNOG" id="ENOG502S4DM">
    <property type="taxonomic scope" value="Eukaryota"/>
</dbReference>
<accession>A0A1S2ZLV9</accession>
<feature type="region of interest" description="Disordered" evidence="1">
    <location>
        <begin position="106"/>
        <end position="157"/>
    </location>
</feature>
<feature type="compositionally biased region" description="Polar residues" evidence="1">
    <location>
        <begin position="1"/>
        <end position="17"/>
    </location>
</feature>
<evidence type="ECO:0000313" key="2">
    <source>
        <dbReference type="Proteomes" id="UP001652624"/>
    </source>
</evidence>
<dbReference type="Pfam" id="PF14774">
    <property type="entry name" value="FAM177"/>
    <property type="match status" value="1"/>
</dbReference>
<dbReference type="CTD" id="400823"/>
<keyword evidence="2" id="KW-1185">Reference proteome</keyword>
<dbReference type="RefSeq" id="XP_007521383.1">
    <property type="nucleotide sequence ID" value="XM_007521321.2"/>
</dbReference>
<feature type="region of interest" description="Disordered" evidence="1">
    <location>
        <begin position="1"/>
        <end position="50"/>
    </location>
</feature>
<evidence type="ECO:0000313" key="3">
    <source>
        <dbReference type="RefSeq" id="XP_007521383.1"/>
    </source>
</evidence>
<dbReference type="InterPro" id="IPR028260">
    <property type="entry name" value="FAM177"/>
</dbReference>
<feature type="compositionally biased region" description="Polar residues" evidence="1">
    <location>
        <begin position="139"/>
        <end position="157"/>
    </location>
</feature>
<dbReference type="GeneID" id="103111973"/>